<comment type="caution">
    <text evidence="2">The sequence shown here is derived from an EMBL/GenBank/DDBJ whole genome shotgun (WGS) entry which is preliminary data.</text>
</comment>
<dbReference type="RefSeq" id="WP_201372920.1">
    <property type="nucleotide sequence ID" value="NZ_BNJG01000002.1"/>
</dbReference>
<accession>A0ABQ3UUJ1</accession>
<keyword evidence="3" id="KW-1185">Reference proteome</keyword>
<evidence type="ECO:0000256" key="1">
    <source>
        <dbReference type="SAM" id="MobiDB-lite"/>
    </source>
</evidence>
<proteinExistence type="predicted"/>
<organism evidence="2 3">
    <name type="scientific">Ktedonobacter robiniae</name>
    <dbReference type="NCBI Taxonomy" id="2778365"/>
    <lineage>
        <taxon>Bacteria</taxon>
        <taxon>Bacillati</taxon>
        <taxon>Chloroflexota</taxon>
        <taxon>Ktedonobacteria</taxon>
        <taxon>Ktedonobacterales</taxon>
        <taxon>Ktedonobacteraceae</taxon>
        <taxon>Ktedonobacter</taxon>
    </lineage>
</organism>
<dbReference type="EMBL" id="BNJG01000002">
    <property type="protein sequence ID" value="GHO56428.1"/>
    <property type="molecule type" value="Genomic_DNA"/>
</dbReference>
<evidence type="ECO:0000313" key="2">
    <source>
        <dbReference type="EMBL" id="GHO56428.1"/>
    </source>
</evidence>
<name>A0ABQ3UUJ1_9CHLR</name>
<dbReference type="Proteomes" id="UP000654345">
    <property type="component" value="Unassembled WGS sequence"/>
</dbReference>
<feature type="compositionally biased region" description="Polar residues" evidence="1">
    <location>
        <begin position="246"/>
        <end position="258"/>
    </location>
</feature>
<evidence type="ECO:0000313" key="3">
    <source>
        <dbReference type="Proteomes" id="UP000654345"/>
    </source>
</evidence>
<protein>
    <recommendedName>
        <fullName evidence="4">Transposase</fullName>
    </recommendedName>
</protein>
<feature type="region of interest" description="Disordered" evidence="1">
    <location>
        <begin position="238"/>
        <end position="258"/>
    </location>
</feature>
<evidence type="ECO:0008006" key="4">
    <source>
        <dbReference type="Google" id="ProtNLM"/>
    </source>
</evidence>
<reference evidence="2 3" key="1">
    <citation type="journal article" date="2021" name="Int. J. Syst. Evol. Microbiol.">
        <title>Reticulibacter mediterranei gen. nov., sp. nov., within the new family Reticulibacteraceae fam. nov., and Ktedonospora formicarum gen. nov., sp. nov., Ktedonobacter robiniae sp. nov., Dictyobacter formicarum sp. nov. and Dictyobacter arantiisoli sp. nov., belonging to the class Ktedonobacteria.</title>
        <authorList>
            <person name="Yabe S."/>
            <person name="Zheng Y."/>
            <person name="Wang C.M."/>
            <person name="Sakai Y."/>
            <person name="Abe K."/>
            <person name="Yokota A."/>
            <person name="Donadio S."/>
            <person name="Cavaletti L."/>
            <person name="Monciardini P."/>
        </authorList>
    </citation>
    <scope>NUCLEOTIDE SEQUENCE [LARGE SCALE GENOMIC DNA]</scope>
    <source>
        <strain evidence="2 3">SOSP1-30</strain>
    </source>
</reference>
<gene>
    <name evidence="2" type="ORF">KSB_49030</name>
</gene>
<sequence>MRREDTRYRFLLKEIEAFTGLYKTTARDWFVEFTSDPSNVTDQEHGYRHVFPGQALARIDGFDTIKGLFQPFEPLPQPTHFFLPYRDTVLTPFNDEMEQHLVEWWRQTWRRHHLDFAHIPPTLPTRPRALIPCEFRTWRYTDQFLVRIEGGVRTRRCQVSTCCTGYVIWSLPLPPAPLRLLPPLLLPRLHRLAPLTDWRQLEHLPPAVHRALAKRLAQLITFYTERPLQITPLPLPSHTPPCRGIPQQQTMQRATIHD</sequence>